<dbReference type="PANTHER" id="PTHR34858:SF1">
    <property type="entry name" value="CYSO-CYSTEINE PEPTIDASE"/>
    <property type="match status" value="1"/>
</dbReference>
<dbReference type="InterPro" id="IPR037518">
    <property type="entry name" value="MPN"/>
</dbReference>
<keyword evidence="8" id="KW-1185">Reference proteome</keyword>
<reference evidence="7 8" key="1">
    <citation type="submission" date="2016-12" db="EMBL/GenBank/DDBJ databases">
        <authorList>
            <person name="Song W.-J."/>
            <person name="Kurnit D.M."/>
        </authorList>
    </citation>
    <scope>NUCLEOTIDE SEQUENCE [LARGE SCALE GENOMIC DNA]</scope>
    <source>
        <strain evidence="7 8">DSM 12503</strain>
    </source>
</reference>
<dbReference type="SUPFAM" id="SSF102712">
    <property type="entry name" value="JAB1/MPN domain"/>
    <property type="match status" value="1"/>
</dbReference>
<organism evidence="7 8">
    <name type="scientific">Anaerocolumna xylanovorans DSM 12503</name>
    <dbReference type="NCBI Taxonomy" id="1121345"/>
    <lineage>
        <taxon>Bacteria</taxon>
        <taxon>Bacillati</taxon>
        <taxon>Bacillota</taxon>
        <taxon>Clostridia</taxon>
        <taxon>Lachnospirales</taxon>
        <taxon>Lachnospiraceae</taxon>
        <taxon>Anaerocolumna</taxon>
    </lineage>
</organism>
<evidence type="ECO:0000256" key="1">
    <source>
        <dbReference type="ARBA" id="ARBA00022670"/>
    </source>
</evidence>
<dbReference type="PANTHER" id="PTHR34858">
    <property type="entry name" value="CYSO-CYSTEINE PEPTIDASE"/>
    <property type="match status" value="1"/>
</dbReference>
<dbReference type="OrthoDB" id="9802958at2"/>
<dbReference type="InterPro" id="IPR051929">
    <property type="entry name" value="VirAsm_ModProt"/>
</dbReference>
<sequence length="139" mass="16138">MLRIYNNDYQKILNHALKELPNEACGLIGGTIDQEVKVVREVYLLRNVDESREHFSMDPLEQLAAVKDLRKKGYQLFGNFHSHPDTPSRPSEEDKRLAYDSNASYLILSLQERERPVLKAFYIDGEMVGEEPIEFILQK</sequence>
<dbReference type="EMBL" id="FRFD01000004">
    <property type="protein sequence ID" value="SHO47702.1"/>
    <property type="molecule type" value="Genomic_DNA"/>
</dbReference>
<evidence type="ECO:0000313" key="7">
    <source>
        <dbReference type="EMBL" id="SHO47702.1"/>
    </source>
</evidence>
<proteinExistence type="predicted"/>
<dbReference type="Gene3D" id="3.40.140.10">
    <property type="entry name" value="Cytidine Deaminase, domain 2"/>
    <property type="match status" value="1"/>
</dbReference>
<dbReference type="Proteomes" id="UP000184612">
    <property type="component" value="Unassembled WGS sequence"/>
</dbReference>
<keyword evidence="1" id="KW-0645">Protease</keyword>
<dbReference type="PROSITE" id="PS50249">
    <property type="entry name" value="MPN"/>
    <property type="match status" value="1"/>
</dbReference>
<dbReference type="InterPro" id="IPR028090">
    <property type="entry name" value="JAB_dom_prok"/>
</dbReference>
<accession>A0A1M7Y5F3</accession>
<dbReference type="GO" id="GO:0008270">
    <property type="term" value="F:zinc ion binding"/>
    <property type="evidence" value="ECO:0007669"/>
    <property type="project" value="TreeGrafter"/>
</dbReference>
<dbReference type="GO" id="GO:0006508">
    <property type="term" value="P:proteolysis"/>
    <property type="evidence" value="ECO:0007669"/>
    <property type="project" value="UniProtKB-KW"/>
</dbReference>
<dbReference type="AlphaFoldDB" id="A0A1M7Y5F3"/>
<keyword evidence="2" id="KW-0479">Metal-binding</keyword>
<keyword evidence="7" id="KW-0647">Proteasome</keyword>
<keyword evidence="4" id="KW-0862">Zinc</keyword>
<dbReference type="CDD" id="cd08070">
    <property type="entry name" value="MPN_like"/>
    <property type="match status" value="1"/>
</dbReference>
<evidence type="ECO:0000256" key="2">
    <source>
        <dbReference type="ARBA" id="ARBA00022723"/>
    </source>
</evidence>
<evidence type="ECO:0000256" key="3">
    <source>
        <dbReference type="ARBA" id="ARBA00022801"/>
    </source>
</evidence>
<dbReference type="SMART" id="SM00232">
    <property type="entry name" value="JAB_MPN"/>
    <property type="match status" value="1"/>
</dbReference>
<dbReference type="GO" id="GO:0000502">
    <property type="term" value="C:proteasome complex"/>
    <property type="evidence" value="ECO:0007669"/>
    <property type="project" value="UniProtKB-KW"/>
</dbReference>
<protein>
    <submittedName>
        <fullName evidence="7">Proteasome lid subunit RPN8/RPN11, contains Jab1/MPN metalloenzyme (JAMM) motif</fullName>
    </submittedName>
</protein>
<evidence type="ECO:0000256" key="5">
    <source>
        <dbReference type="ARBA" id="ARBA00023049"/>
    </source>
</evidence>
<dbReference type="FunFam" id="3.40.140.10:FF:000085">
    <property type="entry name" value="Mov34/MPN/PAD-1 family protein"/>
    <property type="match status" value="1"/>
</dbReference>
<keyword evidence="3" id="KW-0378">Hydrolase</keyword>
<dbReference type="InterPro" id="IPR000555">
    <property type="entry name" value="JAMM/MPN+_dom"/>
</dbReference>
<dbReference type="RefSeq" id="WP_073588328.1">
    <property type="nucleotide sequence ID" value="NZ_FRFD01000004.1"/>
</dbReference>
<dbReference type="STRING" id="1121345.SAMN02745217_01631"/>
<keyword evidence="5" id="KW-0482">Metalloprotease</keyword>
<evidence type="ECO:0000313" key="8">
    <source>
        <dbReference type="Proteomes" id="UP000184612"/>
    </source>
</evidence>
<evidence type="ECO:0000259" key="6">
    <source>
        <dbReference type="PROSITE" id="PS50249"/>
    </source>
</evidence>
<gene>
    <name evidence="7" type="ORF">SAMN02745217_01631</name>
</gene>
<dbReference type="GO" id="GO:0008235">
    <property type="term" value="F:metalloexopeptidase activity"/>
    <property type="evidence" value="ECO:0007669"/>
    <property type="project" value="TreeGrafter"/>
</dbReference>
<name>A0A1M7Y5F3_9FIRM</name>
<dbReference type="Pfam" id="PF14464">
    <property type="entry name" value="Prok-JAB"/>
    <property type="match status" value="1"/>
</dbReference>
<evidence type="ECO:0000256" key="4">
    <source>
        <dbReference type="ARBA" id="ARBA00022833"/>
    </source>
</evidence>
<feature type="domain" description="MPN" evidence="6">
    <location>
        <begin position="2"/>
        <end position="127"/>
    </location>
</feature>